<dbReference type="EC" id="3.4.24.-" evidence="7"/>
<dbReference type="InterPro" id="IPR052759">
    <property type="entry name" value="Metalloprotease_M4"/>
</dbReference>
<keyword evidence="3" id="KW-0479">Metal-binding</keyword>
<evidence type="ECO:0000256" key="1">
    <source>
        <dbReference type="ARBA" id="ARBA00009388"/>
    </source>
</evidence>
<dbReference type="RefSeq" id="WP_322423198.1">
    <property type="nucleotide sequence ID" value="NZ_JAXQPW010000001.1"/>
</dbReference>
<protein>
    <recommendedName>
        <fullName evidence="7">Neutral metalloproteinase</fullName>
        <ecNumber evidence="7">3.4.24.-</ecNumber>
    </recommendedName>
</protein>
<dbReference type="Pfam" id="PF01447">
    <property type="entry name" value="Peptidase_M4"/>
    <property type="match status" value="1"/>
</dbReference>
<dbReference type="InterPro" id="IPR027268">
    <property type="entry name" value="Peptidase_M4/M1_CTD_sf"/>
</dbReference>
<evidence type="ECO:0000256" key="6">
    <source>
        <dbReference type="ARBA" id="ARBA00023049"/>
    </source>
</evidence>
<evidence type="ECO:0000256" key="4">
    <source>
        <dbReference type="ARBA" id="ARBA00022801"/>
    </source>
</evidence>
<name>A0ABU5K833_9ACTN</name>
<dbReference type="Proteomes" id="UP001291999">
    <property type="component" value="Unassembled WGS sequence"/>
</dbReference>
<dbReference type="SUPFAM" id="SSF55486">
    <property type="entry name" value="Metalloproteases ('zincins'), catalytic domain"/>
    <property type="match status" value="1"/>
</dbReference>
<evidence type="ECO:0000256" key="7">
    <source>
        <dbReference type="RuleBase" id="RU366073"/>
    </source>
</evidence>
<accession>A0ABU5K833</accession>
<evidence type="ECO:0000313" key="11">
    <source>
        <dbReference type="EMBL" id="MDZ5660770.1"/>
    </source>
</evidence>
<evidence type="ECO:0000256" key="8">
    <source>
        <dbReference type="SAM" id="MobiDB-lite"/>
    </source>
</evidence>
<proteinExistence type="inferred from homology"/>
<organism evidence="11 12">
    <name type="scientific">Nocardioides renjunii</name>
    <dbReference type="NCBI Taxonomy" id="3095075"/>
    <lineage>
        <taxon>Bacteria</taxon>
        <taxon>Bacillati</taxon>
        <taxon>Actinomycetota</taxon>
        <taxon>Actinomycetes</taxon>
        <taxon>Propionibacteriales</taxon>
        <taxon>Nocardioidaceae</taxon>
        <taxon>Nocardioides</taxon>
    </lineage>
</organism>
<dbReference type="Pfam" id="PF02868">
    <property type="entry name" value="Peptidase_M4_C"/>
    <property type="match status" value="1"/>
</dbReference>
<dbReference type="CDD" id="cd09597">
    <property type="entry name" value="M4_TLP"/>
    <property type="match status" value="1"/>
</dbReference>
<keyword evidence="5 7" id="KW-0862">Zinc</keyword>
<evidence type="ECO:0000256" key="2">
    <source>
        <dbReference type="ARBA" id="ARBA00022670"/>
    </source>
</evidence>
<dbReference type="InterPro" id="IPR023612">
    <property type="entry name" value="Peptidase_M4"/>
</dbReference>
<comment type="cofactor">
    <cofactor evidence="7">
        <name>Zn(2+)</name>
        <dbReference type="ChEBI" id="CHEBI:29105"/>
    </cofactor>
</comment>
<keyword evidence="6 7" id="KW-0482">Metalloprotease</keyword>
<dbReference type="EMBL" id="JAXQPW010000001">
    <property type="protein sequence ID" value="MDZ5660770.1"/>
    <property type="molecule type" value="Genomic_DNA"/>
</dbReference>
<comment type="subcellular location">
    <subcellularLocation>
        <location evidence="7">Secreted</location>
    </subcellularLocation>
</comment>
<dbReference type="InterPro" id="IPR013856">
    <property type="entry name" value="Peptidase_M4_domain"/>
</dbReference>
<reference evidence="11 12" key="1">
    <citation type="submission" date="2023-11" db="EMBL/GenBank/DDBJ databases">
        <title>Novel species in genus Nocardioides.</title>
        <authorList>
            <person name="Zhou H."/>
        </authorList>
    </citation>
    <scope>NUCLEOTIDE SEQUENCE [LARGE SCALE GENOMIC DNA]</scope>
    <source>
        <strain evidence="11 12">S-58</strain>
    </source>
</reference>
<keyword evidence="4 7" id="KW-0378">Hydrolase</keyword>
<evidence type="ECO:0000259" key="10">
    <source>
        <dbReference type="Pfam" id="PF02868"/>
    </source>
</evidence>
<sequence>MTPRDTSADLVAAAPRCTFIPPWLVERVDGPEAAAHDEALRARRALEARSTPTAGAEEATGPDWIVHDAGSTTTLPGTPAREADQPATGDTAVDEAATGIEQTLRMFAEALQRDSHDDAGATVSITVHYGEAYNNAFWDGTQLVFGDGDGRVFERFTKPVDVLAHEFSHAVIENTAGLAYQDQSGALNESVADAFASCLKQWLLEQTADAGDWLIGEGLFLSSVQARALRDMAAPGTAYDDPDLGTDPQVGHMDDYVETSNDNGGVHLNSGIPNRAFQLAAVAIGGRTIEGAGRIWYDALVSGDVPTDSDFATIAAATVAAAGQHADAVRQAWAQVGVEPAAPTGASTPAEQPVPAGAPAGRLRVERSGGFAGRTESVEVDLDDTVEPGLRALVDEAVVPASTTGTPPMPDMFTYTFVVEGRDPVTVPEQLLSASQAELARRVLRGGPAAR</sequence>
<dbReference type="InterPro" id="IPR049457">
    <property type="entry name" value="Emfourin"/>
</dbReference>
<keyword evidence="12" id="KW-1185">Reference proteome</keyword>
<comment type="function">
    <text evidence="7">Extracellular zinc metalloprotease.</text>
</comment>
<evidence type="ECO:0000256" key="5">
    <source>
        <dbReference type="ARBA" id="ARBA00022833"/>
    </source>
</evidence>
<dbReference type="Gene3D" id="3.10.170.10">
    <property type="match status" value="1"/>
</dbReference>
<evidence type="ECO:0000256" key="3">
    <source>
        <dbReference type="ARBA" id="ARBA00022723"/>
    </source>
</evidence>
<comment type="similarity">
    <text evidence="1 7">Belongs to the peptidase M4 family.</text>
</comment>
<dbReference type="InterPro" id="IPR001570">
    <property type="entry name" value="Peptidase_M4_C_domain"/>
</dbReference>
<evidence type="ECO:0000313" key="12">
    <source>
        <dbReference type="Proteomes" id="UP001291999"/>
    </source>
</evidence>
<dbReference type="PANTHER" id="PTHR43579:SF1">
    <property type="entry name" value="NEUTRAL METALLOPROTEINASE"/>
    <property type="match status" value="1"/>
</dbReference>
<evidence type="ECO:0000259" key="9">
    <source>
        <dbReference type="Pfam" id="PF01447"/>
    </source>
</evidence>
<gene>
    <name evidence="11" type="ORF">SFC79_03250</name>
</gene>
<dbReference type="PANTHER" id="PTHR43579">
    <property type="match status" value="1"/>
</dbReference>
<dbReference type="Gene3D" id="1.10.390.10">
    <property type="entry name" value="Neutral Protease Domain 2"/>
    <property type="match status" value="1"/>
</dbReference>
<dbReference type="Pfam" id="PF20242">
    <property type="entry name" value="Emfourin"/>
    <property type="match status" value="1"/>
</dbReference>
<dbReference type="PRINTS" id="PR00730">
    <property type="entry name" value="THERMOLYSIN"/>
</dbReference>
<comment type="caution">
    <text evidence="11">The sequence shown here is derived from an EMBL/GenBank/DDBJ whole genome shotgun (WGS) entry which is preliminary data.</text>
</comment>
<feature type="domain" description="Peptidase M4 C-terminal" evidence="10">
    <location>
        <begin position="176"/>
        <end position="338"/>
    </location>
</feature>
<keyword evidence="7" id="KW-0964">Secreted</keyword>
<keyword evidence="2 7" id="KW-0645">Protease</keyword>
<feature type="region of interest" description="Disordered" evidence="8">
    <location>
        <begin position="47"/>
        <end position="90"/>
    </location>
</feature>
<feature type="domain" description="Peptidase M4" evidence="9">
    <location>
        <begin position="75"/>
        <end position="173"/>
    </location>
</feature>